<accession>A0A8X7PD36</accession>
<gene>
    <name evidence="4" type="ORF">Bca52824_088290</name>
</gene>
<keyword evidence="5" id="KW-1185">Reference proteome</keyword>
<dbReference type="GO" id="GO:0016787">
    <property type="term" value="F:hydrolase activity"/>
    <property type="evidence" value="ECO:0007669"/>
    <property type="project" value="UniProtKB-KW"/>
</dbReference>
<dbReference type="EMBL" id="JAAMPC010000017">
    <property type="protein sequence ID" value="KAG2248662.1"/>
    <property type="molecule type" value="Genomic_DNA"/>
</dbReference>
<dbReference type="CDD" id="cd18793">
    <property type="entry name" value="SF2_C_SNF"/>
    <property type="match status" value="1"/>
</dbReference>
<dbReference type="PANTHER" id="PTHR45626">
    <property type="entry name" value="TRANSCRIPTION TERMINATION FACTOR 2-RELATED"/>
    <property type="match status" value="1"/>
</dbReference>
<evidence type="ECO:0000313" key="4">
    <source>
        <dbReference type="EMBL" id="KAG2248662.1"/>
    </source>
</evidence>
<keyword evidence="1" id="KW-0547">Nucleotide-binding</keyword>
<dbReference type="Gene3D" id="3.40.50.300">
    <property type="entry name" value="P-loop containing nucleotide triphosphate hydrolases"/>
    <property type="match status" value="1"/>
</dbReference>
<dbReference type="InterPro" id="IPR027417">
    <property type="entry name" value="P-loop_NTPase"/>
</dbReference>
<dbReference type="PANTHER" id="PTHR45626:SF22">
    <property type="entry name" value="DNA REPAIR PROTEIN RAD5"/>
    <property type="match status" value="1"/>
</dbReference>
<protein>
    <submittedName>
        <fullName evidence="4">Uncharacterized protein</fullName>
    </submittedName>
</protein>
<dbReference type="Proteomes" id="UP000886595">
    <property type="component" value="Unassembled WGS sequence"/>
</dbReference>
<evidence type="ECO:0000256" key="1">
    <source>
        <dbReference type="ARBA" id="ARBA00022741"/>
    </source>
</evidence>
<reference evidence="4 5" key="1">
    <citation type="submission" date="2020-02" db="EMBL/GenBank/DDBJ databases">
        <authorList>
            <person name="Ma Q."/>
            <person name="Huang Y."/>
            <person name="Song X."/>
            <person name="Pei D."/>
        </authorList>
    </citation>
    <scope>NUCLEOTIDE SEQUENCE [LARGE SCALE GENOMIC DNA]</scope>
    <source>
        <strain evidence="4">Sxm20200214</strain>
        <tissue evidence="4">Leaf</tissue>
    </source>
</reference>
<dbReference type="GO" id="GO:0006281">
    <property type="term" value="P:DNA repair"/>
    <property type="evidence" value="ECO:0007669"/>
    <property type="project" value="TreeGrafter"/>
</dbReference>
<organism evidence="4 5">
    <name type="scientific">Brassica carinata</name>
    <name type="common">Ethiopian mustard</name>
    <name type="synonym">Abyssinian cabbage</name>
    <dbReference type="NCBI Taxonomy" id="52824"/>
    <lineage>
        <taxon>Eukaryota</taxon>
        <taxon>Viridiplantae</taxon>
        <taxon>Streptophyta</taxon>
        <taxon>Embryophyta</taxon>
        <taxon>Tracheophyta</taxon>
        <taxon>Spermatophyta</taxon>
        <taxon>Magnoliopsida</taxon>
        <taxon>eudicotyledons</taxon>
        <taxon>Gunneridae</taxon>
        <taxon>Pentapetalae</taxon>
        <taxon>rosids</taxon>
        <taxon>malvids</taxon>
        <taxon>Brassicales</taxon>
        <taxon>Brassicaceae</taxon>
        <taxon>Brassiceae</taxon>
        <taxon>Brassica</taxon>
    </lineage>
</organism>
<dbReference type="GO" id="GO:0008094">
    <property type="term" value="F:ATP-dependent activity, acting on DNA"/>
    <property type="evidence" value="ECO:0007669"/>
    <property type="project" value="TreeGrafter"/>
</dbReference>
<evidence type="ECO:0000256" key="3">
    <source>
        <dbReference type="ARBA" id="ARBA00022840"/>
    </source>
</evidence>
<comment type="caution">
    <text evidence="4">The sequence shown here is derived from an EMBL/GenBank/DDBJ whole genome shotgun (WGS) entry which is preliminary data.</text>
</comment>
<dbReference type="GO" id="GO:0005634">
    <property type="term" value="C:nucleus"/>
    <property type="evidence" value="ECO:0007669"/>
    <property type="project" value="TreeGrafter"/>
</dbReference>
<dbReference type="GO" id="GO:0005524">
    <property type="term" value="F:ATP binding"/>
    <property type="evidence" value="ECO:0007669"/>
    <property type="project" value="UniProtKB-KW"/>
</dbReference>
<proteinExistence type="predicted"/>
<dbReference type="SUPFAM" id="SSF52540">
    <property type="entry name" value="P-loop containing nucleoside triphosphate hydrolases"/>
    <property type="match status" value="1"/>
</dbReference>
<keyword evidence="2" id="KW-0378">Hydrolase</keyword>
<sequence length="134" mass="15162">MLLQVLLISKNAGGVGLNLTAASNNPWWTPAMEEEAIMRIHRIQHKRILEGLVKETLKWCREITWNSLLQFVCLKQDCTQMSYCMGLEAMPHSYSMLTYLATFPCGAVPFTAEEERPPDLTCDGAAKKSEYVHV</sequence>
<dbReference type="InterPro" id="IPR049730">
    <property type="entry name" value="SNF2/RAD54-like_C"/>
</dbReference>
<dbReference type="OrthoDB" id="448448at2759"/>
<dbReference type="InterPro" id="IPR050628">
    <property type="entry name" value="SNF2_RAD54_helicase_TF"/>
</dbReference>
<keyword evidence="3" id="KW-0067">ATP-binding</keyword>
<name>A0A8X7PD36_BRACI</name>
<dbReference type="AlphaFoldDB" id="A0A8X7PD36"/>
<evidence type="ECO:0000256" key="2">
    <source>
        <dbReference type="ARBA" id="ARBA00022801"/>
    </source>
</evidence>
<evidence type="ECO:0000313" key="5">
    <source>
        <dbReference type="Proteomes" id="UP000886595"/>
    </source>
</evidence>